<evidence type="ECO:0000313" key="3">
    <source>
        <dbReference type="EMBL" id="OGY98957.1"/>
    </source>
</evidence>
<proteinExistence type="predicted"/>
<name>A0A1G2CEV1_9BACT</name>
<dbReference type="InterPro" id="IPR001322">
    <property type="entry name" value="Lamin_tail_dom"/>
</dbReference>
<dbReference type="Proteomes" id="UP000176287">
    <property type="component" value="Unassembled WGS sequence"/>
</dbReference>
<feature type="transmembrane region" description="Helical" evidence="1">
    <location>
        <begin position="153"/>
        <end position="172"/>
    </location>
</feature>
<accession>A0A1G2CEV1</accession>
<reference evidence="3 4" key="1">
    <citation type="journal article" date="2016" name="Nat. Commun.">
        <title>Thousands of microbial genomes shed light on interconnected biogeochemical processes in an aquifer system.</title>
        <authorList>
            <person name="Anantharaman K."/>
            <person name="Brown C.T."/>
            <person name="Hug L.A."/>
            <person name="Sharon I."/>
            <person name="Castelle C.J."/>
            <person name="Probst A.J."/>
            <person name="Thomas B.C."/>
            <person name="Singh A."/>
            <person name="Wilkins M.J."/>
            <person name="Karaoz U."/>
            <person name="Brodie E.L."/>
            <person name="Williams K.H."/>
            <person name="Hubbard S.S."/>
            <person name="Banfield J.F."/>
        </authorList>
    </citation>
    <scope>NUCLEOTIDE SEQUENCE [LARGE SCALE GENOMIC DNA]</scope>
</reference>
<evidence type="ECO:0000313" key="4">
    <source>
        <dbReference type="Proteomes" id="UP000176287"/>
    </source>
</evidence>
<dbReference type="InterPro" id="IPR036415">
    <property type="entry name" value="Lamin_tail_dom_sf"/>
</dbReference>
<sequence length="186" mass="20246">MVYLNEWLPNPAGTDTGAEWIELFNSGGQKVFLQNWTLVSGNGKKFILSGKNIDAGGYLVLKQPETKLTLRNQNESLSLYDNQGKLAEQSSFLGSAPEGKTFSRTGDTPGQGPAFIFAGPTPGAQNKIVKEFLAGQTYPLNQPLNKNFGTFDAVGLALFLGLLYPVLIIAIFKRNAYLSKLFFGCD</sequence>
<organism evidence="3 4">
    <name type="scientific">Candidatus Liptonbacteria bacterium RIFCSPLOWO2_01_FULL_45_15</name>
    <dbReference type="NCBI Taxonomy" id="1798649"/>
    <lineage>
        <taxon>Bacteria</taxon>
        <taxon>Candidatus Liptoniibacteriota</taxon>
    </lineage>
</organism>
<comment type="caution">
    <text evidence="3">The sequence shown here is derived from an EMBL/GenBank/DDBJ whole genome shotgun (WGS) entry which is preliminary data.</text>
</comment>
<keyword evidence="1" id="KW-0472">Membrane</keyword>
<dbReference type="STRING" id="1798649.A3B13_00760"/>
<dbReference type="AlphaFoldDB" id="A0A1G2CEV1"/>
<gene>
    <name evidence="3" type="ORF">A3B13_00760</name>
</gene>
<dbReference type="PROSITE" id="PS51841">
    <property type="entry name" value="LTD"/>
    <property type="match status" value="1"/>
</dbReference>
<evidence type="ECO:0000259" key="2">
    <source>
        <dbReference type="PROSITE" id="PS51841"/>
    </source>
</evidence>
<evidence type="ECO:0000256" key="1">
    <source>
        <dbReference type="SAM" id="Phobius"/>
    </source>
</evidence>
<dbReference type="EMBL" id="MHKZ01000048">
    <property type="protein sequence ID" value="OGY98957.1"/>
    <property type="molecule type" value="Genomic_DNA"/>
</dbReference>
<keyword evidence="1" id="KW-0812">Transmembrane</keyword>
<dbReference type="Pfam" id="PF00932">
    <property type="entry name" value="LTD"/>
    <property type="match status" value="1"/>
</dbReference>
<feature type="domain" description="LTD" evidence="2">
    <location>
        <begin position="1"/>
        <end position="97"/>
    </location>
</feature>
<protein>
    <recommendedName>
        <fullName evidence="2">LTD domain-containing protein</fullName>
    </recommendedName>
</protein>
<dbReference type="SUPFAM" id="SSF74853">
    <property type="entry name" value="Lamin A/C globular tail domain"/>
    <property type="match status" value="1"/>
</dbReference>
<keyword evidence="1" id="KW-1133">Transmembrane helix</keyword>